<evidence type="ECO:0000313" key="1">
    <source>
        <dbReference type="EMBL" id="SNQ59643.1"/>
    </source>
</evidence>
<dbReference type="EMBL" id="FZMP01000030">
    <property type="protein sequence ID" value="SNQ59643.1"/>
    <property type="molecule type" value="Genomic_DNA"/>
</dbReference>
<evidence type="ECO:0000313" key="2">
    <source>
        <dbReference type="Proteomes" id="UP000218615"/>
    </source>
</evidence>
<protein>
    <submittedName>
        <fullName evidence="1">Uncharacterized protein</fullName>
    </submittedName>
</protein>
<proteinExistence type="predicted"/>
<keyword evidence="2" id="KW-1185">Reference proteome</keyword>
<accession>A0A284VK61</accession>
<sequence>MNIASSVLVFDKVRRSPAKERRLKEMLLLWQVLAHSVQRMQCVFFSIVPGYSNTGQGYPFSFPDMQYFSLQVLQVSFSFARNSDGANIEYKPASPVMGHTYLQKERRSKIVDTITIMASKTTIKYAVFRGLFTRLNWKSAHVITRKKIAAKERFLNLAGNFRFKLNTSLTFL</sequence>
<reference evidence="2" key="1">
    <citation type="submission" date="2017-06" db="EMBL/GenBank/DDBJ databases">
        <authorList>
            <person name="Cremers G."/>
        </authorList>
    </citation>
    <scope>NUCLEOTIDE SEQUENCE [LARGE SCALE GENOMIC DNA]</scope>
</reference>
<dbReference type="AlphaFoldDB" id="A0A284VK61"/>
<name>A0A284VK61_9EURY</name>
<organism evidence="1 2">
    <name type="scientific">Candidatus Methanoperedens nitratireducens</name>
    <dbReference type="NCBI Taxonomy" id="1392998"/>
    <lineage>
        <taxon>Archaea</taxon>
        <taxon>Methanobacteriati</taxon>
        <taxon>Methanobacteriota</taxon>
        <taxon>Stenosarchaea group</taxon>
        <taxon>Methanomicrobia</taxon>
        <taxon>Methanosarcinales</taxon>
        <taxon>ANME-2 cluster</taxon>
        <taxon>Candidatus Methanoperedentaceae</taxon>
        <taxon>Candidatus Methanoperedens</taxon>
    </lineage>
</organism>
<dbReference type="Proteomes" id="UP000218615">
    <property type="component" value="Unassembled WGS sequence"/>
</dbReference>
<gene>
    <name evidence="1" type="ORF">MNV_1250023</name>
</gene>